<comment type="caution">
    <text evidence="1">The sequence shown here is derived from an EMBL/GenBank/DDBJ whole genome shotgun (WGS) entry which is preliminary data.</text>
</comment>
<gene>
    <name evidence="1" type="ORF">QFC19_008318</name>
</gene>
<dbReference type="EMBL" id="JASBWR010000123">
    <property type="protein sequence ID" value="KAJ9093459.1"/>
    <property type="molecule type" value="Genomic_DNA"/>
</dbReference>
<sequence length="92" mass="10568">MGYSCESYSPRPDDFYFDDGSGGHVVKLELPESEKELLSAEDFLSDIRKIESAIEVSDWTSSRSWLYRLSVCVFCYSQSERQNFIDSGLKHP</sequence>
<evidence type="ECO:0000313" key="2">
    <source>
        <dbReference type="Proteomes" id="UP001241377"/>
    </source>
</evidence>
<name>A0ACC2V281_9TREE</name>
<keyword evidence="2" id="KW-1185">Reference proteome</keyword>
<accession>A0ACC2V281</accession>
<evidence type="ECO:0000313" key="1">
    <source>
        <dbReference type="EMBL" id="KAJ9093459.1"/>
    </source>
</evidence>
<proteinExistence type="predicted"/>
<organism evidence="1 2">
    <name type="scientific">Naganishia cerealis</name>
    <dbReference type="NCBI Taxonomy" id="610337"/>
    <lineage>
        <taxon>Eukaryota</taxon>
        <taxon>Fungi</taxon>
        <taxon>Dikarya</taxon>
        <taxon>Basidiomycota</taxon>
        <taxon>Agaricomycotina</taxon>
        <taxon>Tremellomycetes</taxon>
        <taxon>Filobasidiales</taxon>
        <taxon>Filobasidiaceae</taxon>
        <taxon>Naganishia</taxon>
    </lineage>
</organism>
<protein>
    <submittedName>
        <fullName evidence="1">Uncharacterized protein</fullName>
    </submittedName>
</protein>
<dbReference type="Proteomes" id="UP001241377">
    <property type="component" value="Unassembled WGS sequence"/>
</dbReference>
<reference evidence="1" key="1">
    <citation type="submission" date="2023-04" db="EMBL/GenBank/DDBJ databases">
        <title>Draft Genome sequencing of Naganishia species isolated from polar environments using Oxford Nanopore Technology.</title>
        <authorList>
            <person name="Leo P."/>
            <person name="Venkateswaran K."/>
        </authorList>
    </citation>
    <scope>NUCLEOTIDE SEQUENCE</scope>
    <source>
        <strain evidence="1">MNA-CCFEE 5261</strain>
    </source>
</reference>